<feature type="domain" description="SWIM-type" evidence="6">
    <location>
        <begin position="234"/>
        <end position="275"/>
    </location>
</feature>
<evidence type="ECO:0000313" key="7">
    <source>
        <dbReference type="EMBL" id="KAK4337930.1"/>
    </source>
</evidence>
<evidence type="ECO:0000313" key="8">
    <source>
        <dbReference type="Proteomes" id="UP001291623"/>
    </source>
</evidence>
<name>A0AAE1UUM0_9SOLA</name>
<dbReference type="GO" id="GO:0008270">
    <property type="term" value="F:zinc ion binding"/>
    <property type="evidence" value="ECO:0007669"/>
    <property type="project" value="UniProtKB-KW"/>
</dbReference>
<dbReference type="AlphaFoldDB" id="A0AAE1UUM0"/>
<evidence type="ECO:0000256" key="5">
    <source>
        <dbReference type="SAM" id="Coils"/>
    </source>
</evidence>
<dbReference type="InterPro" id="IPR007527">
    <property type="entry name" value="Znf_SWIM"/>
</dbReference>
<organism evidence="7 8">
    <name type="scientific">Anisodus tanguticus</name>
    <dbReference type="NCBI Taxonomy" id="243964"/>
    <lineage>
        <taxon>Eukaryota</taxon>
        <taxon>Viridiplantae</taxon>
        <taxon>Streptophyta</taxon>
        <taxon>Embryophyta</taxon>
        <taxon>Tracheophyta</taxon>
        <taxon>Spermatophyta</taxon>
        <taxon>Magnoliopsida</taxon>
        <taxon>eudicotyledons</taxon>
        <taxon>Gunneridae</taxon>
        <taxon>Pentapetalae</taxon>
        <taxon>asterids</taxon>
        <taxon>lamiids</taxon>
        <taxon>Solanales</taxon>
        <taxon>Solanaceae</taxon>
        <taxon>Solanoideae</taxon>
        <taxon>Hyoscyameae</taxon>
        <taxon>Anisodus</taxon>
    </lineage>
</organism>
<dbReference type="PROSITE" id="PS50966">
    <property type="entry name" value="ZF_SWIM"/>
    <property type="match status" value="1"/>
</dbReference>
<evidence type="ECO:0000256" key="2">
    <source>
        <dbReference type="ARBA" id="ARBA00022771"/>
    </source>
</evidence>
<dbReference type="SMART" id="SM00575">
    <property type="entry name" value="ZnF_PMZ"/>
    <property type="match status" value="1"/>
</dbReference>
<keyword evidence="5" id="KW-0175">Coiled coil</keyword>
<dbReference type="PANTHER" id="PTHR31973:SF189">
    <property type="entry name" value="TRANSPOSASE, MUDR, PLANT, MULE TRANSPOSASE DOMAIN PROTEIN-RELATED"/>
    <property type="match status" value="1"/>
</dbReference>
<gene>
    <name evidence="7" type="ORF">RND71_042417</name>
</gene>
<evidence type="ECO:0000256" key="4">
    <source>
        <dbReference type="PROSITE-ProRule" id="PRU00325"/>
    </source>
</evidence>
<dbReference type="Proteomes" id="UP001291623">
    <property type="component" value="Unassembled WGS sequence"/>
</dbReference>
<protein>
    <recommendedName>
        <fullName evidence="6">SWIM-type domain-containing protein</fullName>
    </recommendedName>
</protein>
<keyword evidence="2 4" id="KW-0863">Zinc-finger</keyword>
<keyword evidence="8" id="KW-1185">Reference proteome</keyword>
<keyword evidence="3" id="KW-0862">Zinc</keyword>
<feature type="coiled-coil region" evidence="5">
    <location>
        <begin position="123"/>
        <end position="150"/>
    </location>
</feature>
<comment type="caution">
    <text evidence="7">The sequence shown here is derived from an EMBL/GenBank/DDBJ whole genome shotgun (WGS) entry which is preliminary data.</text>
</comment>
<dbReference type="InterPro" id="IPR006564">
    <property type="entry name" value="Znf_PMZ"/>
</dbReference>
<dbReference type="Pfam" id="PF04434">
    <property type="entry name" value="SWIM"/>
    <property type="match status" value="1"/>
</dbReference>
<reference evidence="7" key="1">
    <citation type="submission" date="2023-12" db="EMBL/GenBank/DDBJ databases">
        <title>Genome assembly of Anisodus tanguticus.</title>
        <authorList>
            <person name="Wang Y.-J."/>
        </authorList>
    </citation>
    <scope>NUCLEOTIDE SEQUENCE</scope>
    <source>
        <strain evidence="7">KB-2021</strain>
        <tissue evidence="7">Leaf</tissue>
    </source>
</reference>
<accession>A0AAE1UUM0</accession>
<sequence length="326" mass="37241">MAPEEKCVVLYGKYELGRIFSIIKGSQFKEASDDFDFDEGIFPNYMLIESFISSFQNSIDCKYSFRMSAIMSSGTSDNTLREQREEGEGIAGEVVAAEEVMDVAIQREEVVGRKVLLKRLRLKVEVEAAIKRVEAEAEAARQREKQAEFKDLGFIGVQQLVVTGLSGKFYEMKFGTWIRTLSYLDSDVMDMLVTNESHVHKWTTDYSPIILEIYKDFVVIAENCEVHFNGDDGYEVSEGTDTHIVNLMSKKCSCRTWDLSGIPCPHAIRAYKHRNKDPIAEGAIHPYYNKATYLSVYLHKLQSVSGSKFWKYEKSQDMEPPEICKM</sequence>
<evidence type="ECO:0000256" key="3">
    <source>
        <dbReference type="ARBA" id="ARBA00022833"/>
    </source>
</evidence>
<evidence type="ECO:0000259" key="6">
    <source>
        <dbReference type="PROSITE" id="PS50966"/>
    </source>
</evidence>
<keyword evidence="1" id="KW-0479">Metal-binding</keyword>
<evidence type="ECO:0000256" key="1">
    <source>
        <dbReference type="ARBA" id="ARBA00022723"/>
    </source>
</evidence>
<dbReference type="PANTHER" id="PTHR31973">
    <property type="entry name" value="POLYPROTEIN, PUTATIVE-RELATED"/>
    <property type="match status" value="1"/>
</dbReference>
<proteinExistence type="predicted"/>
<dbReference type="EMBL" id="JAVYJV010000024">
    <property type="protein sequence ID" value="KAK4337930.1"/>
    <property type="molecule type" value="Genomic_DNA"/>
</dbReference>